<sequence>MPKVKKDNKYQKKYCEKQIEDAIHAVKNRMSQHAASRQYGVPRSTIQFRMNNAFVKTTPGPPPVLGRIGEDELVNWIIDCQRKGFPMRKINVQTSVKEFLNHTKIKNPFRNNTPGNGWYKSLLRRNPILTERHPEGVTNASSCVSQNDIRNWFKEIYNYLAEHNYLYILEDPRRIFNSDETYFIVCPKMKNVIAPRGTRNVYEIDRGNSKLNLTVLFTFSASGVTTPPTVVFPYKRLPACVGRSVPNDWGIGVTPSGWMNAELFYKYLKNIFYPYLKKEKIEFPVILFVDGHSSHVTLEVSKLCSELEIILICLYPNSTRMLQPADVSAFKPLKSMWKKSVLEWRQQNPTQSLSLDGMAPILKNAVDKFSPDGNTVRNGFKTCGLYPWNPDAVDYTKCLGVKTKNIEAITISRPSNATTISFEMYAKVVGDDLLEELQLFSSQQVTAESKSAEFLILHKLFEEYTKVSNSTNTIIAISDKTDNNIKNLKLNNILTINKNESHVTDDLELNNIAIDETGCDIILYNLDVNNEIATDKIEGDILNDLELNNIVVIDKIESNVTNDLGVNNIAVIDEIKNNVTNDLEVNNIAVIDEIENNVTNDLGVNDNIDDLELNKNMEIFDETKINESINNLEVSNIVEMNEPACNKINNLELHNDLTADKTENKVLDLSLSHRKDCSKTLKDFLPRPITPKRKGKKFTERTSYAISSFEWKLKEEEKLERIKMKQKRKDDKKPQMLEKKKLAEKLKEQKKFARLQKQQEKKQKTMSLKIKKEKIDNKENTDNEKPKRTRKNND</sequence>
<evidence type="ECO:0000256" key="2">
    <source>
        <dbReference type="ARBA" id="ARBA00023125"/>
    </source>
</evidence>
<keyword evidence="2" id="KW-0238">DNA-binding</keyword>
<evidence type="ECO:0000256" key="1">
    <source>
        <dbReference type="ARBA" id="ARBA00004123"/>
    </source>
</evidence>
<dbReference type="InterPro" id="IPR006600">
    <property type="entry name" value="HTH_CenpB_DNA-bd_dom"/>
</dbReference>
<dbReference type="OrthoDB" id="7697906at2759"/>
<comment type="caution">
    <text evidence="6">The sequence shown here is derived from an EMBL/GenBank/DDBJ whole genome shotgun (WGS) entry which is preliminary data.</text>
</comment>
<dbReference type="PANTHER" id="PTHR19303">
    <property type="entry name" value="TRANSPOSON"/>
    <property type="match status" value="1"/>
</dbReference>
<feature type="compositionally biased region" description="Basic and acidic residues" evidence="4">
    <location>
        <begin position="752"/>
        <end position="763"/>
    </location>
</feature>
<dbReference type="Gene3D" id="3.30.420.10">
    <property type="entry name" value="Ribonuclease H-like superfamily/Ribonuclease H"/>
    <property type="match status" value="1"/>
</dbReference>
<dbReference type="EMBL" id="LBMM01013145">
    <property type="protein sequence ID" value="KMQ85800.1"/>
    <property type="molecule type" value="Genomic_DNA"/>
</dbReference>
<keyword evidence="7" id="KW-1185">Reference proteome</keyword>
<dbReference type="STRING" id="67767.A0A0J7MZB4"/>
<dbReference type="InterPro" id="IPR007889">
    <property type="entry name" value="HTH_Psq"/>
</dbReference>
<dbReference type="InterPro" id="IPR004875">
    <property type="entry name" value="DDE_SF_endonuclease_dom"/>
</dbReference>
<name>A0A0J7MZB4_LASNI</name>
<gene>
    <name evidence="6" type="ORF">RF55_15430</name>
</gene>
<dbReference type="PaxDb" id="67767-A0A0J7MZB4"/>
<dbReference type="AlphaFoldDB" id="A0A0J7MZB4"/>
<reference evidence="6 7" key="1">
    <citation type="submission" date="2015-04" db="EMBL/GenBank/DDBJ databases">
        <title>Lasius niger genome sequencing.</title>
        <authorList>
            <person name="Konorov E.A."/>
            <person name="Nikitin M.A."/>
            <person name="Kirill M.V."/>
            <person name="Chang P."/>
        </authorList>
    </citation>
    <scope>NUCLEOTIDE SEQUENCE [LARGE SCALE GENOMIC DNA]</scope>
    <source>
        <tissue evidence="6">Whole</tissue>
    </source>
</reference>
<evidence type="ECO:0000313" key="6">
    <source>
        <dbReference type="EMBL" id="KMQ85800.1"/>
    </source>
</evidence>
<keyword evidence="3" id="KW-0539">Nucleus</keyword>
<organism evidence="6 7">
    <name type="scientific">Lasius niger</name>
    <name type="common">Black garden ant</name>
    <dbReference type="NCBI Taxonomy" id="67767"/>
    <lineage>
        <taxon>Eukaryota</taxon>
        <taxon>Metazoa</taxon>
        <taxon>Ecdysozoa</taxon>
        <taxon>Arthropoda</taxon>
        <taxon>Hexapoda</taxon>
        <taxon>Insecta</taxon>
        <taxon>Pterygota</taxon>
        <taxon>Neoptera</taxon>
        <taxon>Endopterygota</taxon>
        <taxon>Hymenoptera</taxon>
        <taxon>Apocrita</taxon>
        <taxon>Aculeata</taxon>
        <taxon>Formicoidea</taxon>
        <taxon>Formicidae</taxon>
        <taxon>Formicinae</taxon>
        <taxon>Lasius</taxon>
        <taxon>Lasius</taxon>
    </lineage>
</organism>
<proteinExistence type="predicted"/>
<feature type="compositionally biased region" description="Basic and acidic residues" evidence="4">
    <location>
        <begin position="773"/>
        <end position="794"/>
    </location>
</feature>
<dbReference type="SUPFAM" id="SSF46689">
    <property type="entry name" value="Homeodomain-like"/>
    <property type="match status" value="1"/>
</dbReference>
<dbReference type="PROSITE" id="PS51253">
    <property type="entry name" value="HTH_CENPB"/>
    <property type="match status" value="1"/>
</dbReference>
<dbReference type="Gene3D" id="1.10.10.60">
    <property type="entry name" value="Homeodomain-like"/>
    <property type="match status" value="1"/>
</dbReference>
<feature type="region of interest" description="Disordered" evidence="4">
    <location>
        <begin position="752"/>
        <end position="794"/>
    </location>
</feature>
<protein>
    <submittedName>
        <fullName evidence="6">Tigger transposable element-derived protein 6-like protein</fullName>
    </submittedName>
</protein>
<dbReference type="GO" id="GO:0005634">
    <property type="term" value="C:nucleus"/>
    <property type="evidence" value="ECO:0007669"/>
    <property type="project" value="UniProtKB-SubCell"/>
</dbReference>
<accession>A0A0J7MZB4</accession>
<dbReference type="Pfam" id="PF03184">
    <property type="entry name" value="DDE_1"/>
    <property type="match status" value="1"/>
</dbReference>
<dbReference type="InterPro" id="IPR009057">
    <property type="entry name" value="Homeodomain-like_sf"/>
</dbReference>
<dbReference type="InterPro" id="IPR036397">
    <property type="entry name" value="RNaseH_sf"/>
</dbReference>
<evidence type="ECO:0000256" key="3">
    <source>
        <dbReference type="ARBA" id="ARBA00023242"/>
    </source>
</evidence>
<dbReference type="InterPro" id="IPR050863">
    <property type="entry name" value="CenT-Element_Derived"/>
</dbReference>
<dbReference type="Pfam" id="PF05225">
    <property type="entry name" value="HTH_psq"/>
    <property type="match status" value="1"/>
</dbReference>
<evidence type="ECO:0000313" key="7">
    <source>
        <dbReference type="Proteomes" id="UP000036403"/>
    </source>
</evidence>
<evidence type="ECO:0000256" key="4">
    <source>
        <dbReference type="SAM" id="MobiDB-lite"/>
    </source>
</evidence>
<dbReference type="PANTHER" id="PTHR19303:SF74">
    <property type="entry name" value="POGO TRANSPOSABLE ELEMENT WITH KRAB DOMAIN"/>
    <property type="match status" value="1"/>
</dbReference>
<comment type="subcellular location">
    <subcellularLocation>
        <location evidence="1">Nucleus</location>
    </subcellularLocation>
</comment>
<dbReference type="Proteomes" id="UP000036403">
    <property type="component" value="Unassembled WGS sequence"/>
</dbReference>
<evidence type="ECO:0000259" key="5">
    <source>
        <dbReference type="PROSITE" id="PS51253"/>
    </source>
</evidence>
<dbReference type="GO" id="GO:0003677">
    <property type="term" value="F:DNA binding"/>
    <property type="evidence" value="ECO:0007669"/>
    <property type="project" value="UniProtKB-KW"/>
</dbReference>
<feature type="domain" description="HTH CENPB-type" evidence="5">
    <location>
        <begin position="57"/>
        <end position="132"/>
    </location>
</feature>